<accession>A0A517MC12</accession>
<evidence type="ECO:0000313" key="6">
    <source>
        <dbReference type="Proteomes" id="UP000320672"/>
    </source>
</evidence>
<evidence type="ECO:0000313" key="5">
    <source>
        <dbReference type="EMBL" id="QDS92429.1"/>
    </source>
</evidence>
<dbReference type="Gene3D" id="1.10.10.60">
    <property type="entry name" value="Homeodomain-like"/>
    <property type="match status" value="1"/>
</dbReference>
<keyword evidence="6" id="KW-1185">Reference proteome</keyword>
<dbReference type="SUPFAM" id="SSF53822">
    <property type="entry name" value="Periplasmic binding protein-like I"/>
    <property type="match status" value="1"/>
</dbReference>
<evidence type="ECO:0000256" key="2">
    <source>
        <dbReference type="ARBA" id="ARBA00023125"/>
    </source>
</evidence>
<organism evidence="5 6">
    <name type="scientific">Roseimaritima multifibrata</name>
    <dbReference type="NCBI Taxonomy" id="1930274"/>
    <lineage>
        <taxon>Bacteria</taxon>
        <taxon>Pseudomonadati</taxon>
        <taxon>Planctomycetota</taxon>
        <taxon>Planctomycetia</taxon>
        <taxon>Pirellulales</taxon>
        <taxon>Pirellulaceae</taxon>
        <taxon>Roseimaritima</taxon>
    </lineage>
</organism>
<dbReference type="Pfam" id="PF12833">
    <property type="entry name" value="HTH_18"/>
    <property type="match status" value="1"/>
</dbReference>
<dbReference type="Proteomes" id="UP000320672">
    <property type="component" value="Chromosome"/>
</dbReference>
<dbReference type="GO" id="GO:0003700">
    <property type="term" value="F:DNA-binding transcription factor activity"/>
    <property type="evidence" value="ECO:0007669"/>
    <property type="project" value="InterPro"/>
</dbReference>
<dbReference type="SMART" id="SM00342">
    <property type="entry name" value="HTH_ARAC"/>
    <property type="match status" value="1"/>
</dbReference>
<evidence type="ECO:0000259" key="4">
    <source>
        <dbReference type="PROSITE" id="PS01124"/>
    </source>
</evidence>
<dbReference type="OrthoDB" id="9795616at2"/>
<dbReference type="PROSITE" id="PS01124">
    <property type="entry name" value="HTH_ARAC_FAMILY_2"/>
    <property type="match status" value="1"/>
</dbReference>
<keyword evidence="2" id="KW-0238">DNA-binding</keyword>
<name>A0A517MC12_9BACT</name>
<dbReference type="Gene3D" id="3.40.50.2300">
    <property type="match status" value="2"/>
</dbReference>
<dbReference type="InterPro" id="IPR028082">
    <property type="entry name" value="Peripla_BP_I"/>
</dbReference>
<reference evidence="5 6" key="1">
    <citation type="submission" date="2019-02" db="EMBL/GenBank/DDBJ databases">
        <title>Deep-cultivation of Planctomycetes and their phenomic and genomic characterization uncovers novel biology.</title>
        <authorList>
            <person name="Wiegand S."/>
            <person name="Jogler M."/>
            <person name="Boedeker C."/>
            <person name="Pinto D."/>
            <person name="Vollmers J."/>
            <person name="Rivas-Marin E."/>
            <person name="Kohn T."/>
            <person name="Peeters S.H."/>
            <person name="Heuer A."/>
            <person name="Rast P."/>
            <person name="Oberbeckmann S."/>
            <person name="Bunk B."/>
            <person name="Jeske O."/>
            <person name="Meyerdierks A."/>
            <person name="Storesund J.E."/>
            <person name="Kallscheuer N."/>
            <person name="Luecker S."/>
            <person name="Lage O.M."/>
            <person name="Pohl T."/>
            <person name="Merkel B.J."/>
            <person name="Hornburger P."/>
            <person name="Mueller R.-W."/>
            <person name="Bruemmer F."/>
            <person name="Labrenz M."/>
            <person name="Spormann A.M."/>
            <person name="Op den Camp H."/>
            <person name="Overmann J."/>
            <person name="Amann R."/>
            <person name="Jetten M.S.M."/>
            <person name="Mascher T."/>
            <person name="Medema M.H."/>
            <person name="Devos D.P."/>
            <person name="Kaster A.-K."/>
            <person name="Ovreas L."/>
            <person name="Rohde M."/>
            <person name="Galperin M.Y."/>
            <person name="Jogler C."/>
        </authorList>
    </citation>
    <scope>NUCLEOTIDE SEQUENCE [LARGE SCALE GENOMIC DNA]</scope>
    <source>
        <strain evidence="5 6">FF011L</strain>
    </source>
</reference>
<gene>
    <name evidence="5" type="primary">xylR_2</name>
    <name evidence="5" type="ORF">FF011L_11720</name>
</gene>
<dbReference type="GO" id="GO:0000976">
    <property type="term" value="F:transcription cis-regulatory region binding"/>
    <property type="evidence" value="ECO:0007669"/>
    <property type="project" value="TreeGrafter"/>
</dbReference>
<protein>
    <submittedName>
        <fullName evidence="5">Xylose operon regulatory protein</fullName>
    </submittedName>
</protein>
<keyword evidence="1" id="KW-0805">Transcription regulation</keyword>
<evidence type="ECO:0000256" key="3">
    <source>
        <dbReference type="ARBA" id="ARBA00023163"/>
    </source>
</evidence>
<evidence type="ECO:0000256" key="1">
    <source>
        <dbReference type="ARBA" id="ARBA00023015"/>
    </source>
</evidence>
<feature type="domain" description="HTH araC/xylS-type" evidence="4">
    <location>
        <begin position="296"/>
        <end position="394"/>
    </location>
</feature>
<dbReference type="CDD" id="cd01543">
    <property type="entry name" value="PBP1_XylR"/>
    <property type="match status" value="1"/>
</dbReference>
<dbReference type="Pfam" id="PF13377">
    <property type="entry name" value="Peripla_BP_3"/>
    <property type="match status" value="1"/>
</dbReference>
<dbReference type="InterPro" id="IPR009057">
    <property type="entry name" value="Homeodomain-like_sf"/>
</dbReference>
<proteinExistence type="predicted"/>
<dbReference type="AlphaFoldDB" id="A0A517MC12"/>
<dbReference type="RefSeq" id="WP_145350683.1">
    <property type="nucleotide sequence ID" value="NZ_CP036262.1"/>
</dbReference>
<dbReference type="PANTHER" id="PTHR30146:SF24">
    <property type="entry name" value="XYLOSE OPERON REGULATORY PROTEIN"/>
    <property type="match status" value="1"/>
</dbReference>
<dbReference type="InterPro" id="IPR018060">
    <property type="entry name" value="HTH_AraC"/>
</dbReference>
<dbReference type="KEGG" id="rml:FF011L_11720"/>
<dbReference type="PANTHER" id="PTHR30146">
    <property type="entry name" value="LACI-RELATED TRANSCRIPTIONAL REPRESSOR"/>
    <property type="match status" value="1"/>
</dbReference>
<dbReference type="SUPFAM" id="SSF46689">
    <property type="entry name" value="Homeodomain-like"/>
    <property type="match status" value="1"/>
</dbReference>
<sequence length="396" mass="44666">MAIPRTETTSSRGERSVAILFDPEGSWSLAAIEGIAEYAKRHGGWRLLCAPRDSNGKLQLPPGWRGDGIISRFLSHQSRRQHLAYKIPIVDLETLTPGTYNPLIANVVTDDEARADLIVEHLLSLERDKLACFNPPHPQYSQHRVAKVQAKLQQAGHECDLFWKFQDKVWFKHDWESQQNLIRKWLLKLPANTGLFTADGRQGRLVTEWCHFLNLRVPEDLAVLTGDDDALLSAISSPPLSGIVLAAKQHGFEAAALLDQMLDGAAAPRQPIRIQPLHVAVRQSTDILKYDRPEVVQAIRFIRENASRGINVSDVLNQIPISRRSLEQLFLQTIGHTLGHEIRRVRFEKAKTQLANTDMTLERIAASCGYSSASQLCRRFQKMLGETPLSYRKRNS</sequence>
<dbReference type="InterPro" id="IPR046335">
    <property type="entry name" value="LacI/GalR-like_sensor"/>
</dbReference>
<dbReference type="EMBL" id="CP036262">
    <property type="protein sequence ID" value="QDS92429.1"/>
    <property type="molecule type" value="Genomic_DNA"/>
</dbReference>
<keyword evidence="3" id="KW-0804">Transcription</keyword>